<protein>
    <submittedName>
        <fullName evidence="1">11158_t:CDS:1</fullName>
    </submittedName>
</protein>
<comment type="caution">
    <text evidence="1">The sequence shown here is derived from an EMBL/GenBank/DDBJ whole genome shotgun (WGS) entry which is preliminary data.</text>
</comment>
<evidence type="ECO:0000313" key="2">
    <source>
        <dbReference type="Proteomes" id="UP000789706"/>
    </source>
</evidence>
<dbReference type="AlphaFoldDB" id="A0A9N9E421"/>
<name>A0A9N9E421_9GLOM</name>
<organism evidence="1 2">
    <name type="scientific">Diversispora eburnea</name>
    <dbReference type="NCBI Taxonomy" id="1213867"/>
    <lineage>
        <taxon>Eukaryota</taxon>
        <taxon>Fungi</taxon>
        <taxon>Fungi incertae sedis</taxon>
        <taxon>Mucoromycota</taxon>
        <taxon>Glomeromycotina</taxon>
        <taxon>Glomeromycetes</taxon>
        <taxon>Diversisporales</taxon>
        <taxon>Diversisporaceae</taxon>
        <taxon>Diversispora</taxon>
    </lineage>
</organism>
<dbReference type="Proteomes" id="UP000789706">
    <property type="component" value="Unassembled WGS sequence"/>
</dbReference>
<feature type="non-terminal residue" evidence="1">
    <location>
        <position position="1"/>
    </location>
</feature>
<reference evidence="1" key="1">
    <citation type="submission" date="2021-06" db="EMBL/GenBank/DDBJ databases">
        <authorList>
            <person name="Kallberg Y."/>
            <person name="Tangrot J."/>
            <person name="Rosling A."/>
        </authorList>
    </citation>
    <scope>NUCLEOTIDE SEQUENCE</scope>
    <source>
        <strain evidence="1">AZ414A</strain>
    </source>
</reference>
<keyword evidence="2" id="KW-1185">Reference proteome</keyword>
<accession>A0A9N9E421</accession>
<dbReference type="EMBL" id="CAJVPK010008581">
    <property type="protein sequence ID" value="CAG8661782.1"/>
    <property type="molecule type" value="Genomic_DNA"/>
</dbReference>
<proteinExistence type="predicted"/>
<feature type="non-terminal residue" evidence="1">
    <location>
        <position position="85"/>
    </location>
</feature>
<gene>
    <name evidence="1" type="ORF">DEBURN_LOCUS11782</name>
</gene>
<sequence>WLCNFDQKITIKHNGQCTLLLLDNCGSHKIEGLDLSYPIDAEIIMSFKKHYCNYHIQWILEQVEAGQFIQDLKLNVLQQFVLLFQ</sequence>
<evidence type="ECO:0000313" key="1">
    <source>
        <dbReference type="EMBL" id="CAG8661782.1"/>
    </source>
</evidence>
<dbReference type="OrthoDB" id="2429725at2759"/>